<protein>
    <submittedName>
        <fullName evidence="1">Uncharacterized protein</fullName>
    </submittedName>
</protein>
<name>A0ACB8X5U9_9TELE</name>
<evidence type="ECO:0000313" key="2">
    <source>
        <dbReference type="Proteomes" id="UP000831701"/>
    </source>
</evidence>
<dbReference type="Proteomes" id="UP000831701">
    <property type="component" value="Chromosome 2"/>
</dbReference>
<keyword evidence="2" id="KW-1185">Reference proteome</keyword>
<sequence>MLLSSLLGWTLSSWTLCVMLWTPAGGETQVIGSLGPIIAAPGDDVILPCHLEPHFNVEGLTVEWSKPDLKPDPSDRLSRVDYVHLYRNRREDPDMKLRSYFGRTLLFTDELKRGNISLKIMNVTLADEGRYKCLIPKLKSTVKESIVKLVVDPNYVKTVTTETPLHPRNLQTPNPNNETNDEVTSRDQIIQSVSIPAVVLLVVLILAGVGVGYLLKHKSSKTDVSPQVIGSLGPIIAAPGDDVILPCHLEPHFNVEGLTVEWSKPDLKPDPSDRLSRVDYVHLYRNRREDPDMKLRSYVRQDVAVHRRAETWKHLAEDHEHPNYVKTVTTETPPPLQTPKDETNVEVTSGDRSIWITAVVLFVVLWVMMELDIY</sequence>
<proteinExistence type="predicted"/>
<accession>A0ACB8X5U9</accession>
<dbReference type="EMBL" id="CM041532">
    <property type="protein sequence ID" value="KAI3375483.1"/>
    <property type="molecule type" value="Genomic_DNA"/>
</dbReference>
<comment type="caution">
    <text evidence="1">The sequence shown here is derived from an EMBL/GenBank/DDBJ whole genome shotgun (WGS) entry which is preliminary data.</text>
</comment>
<evidence type="ECO:0000313" key="1">
    <source>
        <dbReference type="EMBL" id="KAI3375483.1"/>
    </source>
</evidence>
<reference evidence="1" key="1">
    <citation type="submission" date="2022-04" db="EMBL/GenBank/DDBJ databases">
        <title>Jade perch genome.</title>
        <authorList>
            <person name="Chao B."/>
        </authorList>
    </citation>
    <scope>NUCLEOTIDE SEQUENCE</scope>
    <source>
        <strain evidence="1">CB-2022</strain>
    </source>
</reference>
<gene>
    <name evidence="1" type="ORF">L3Q82_003816</name>
</gene>
<organism evidence="1 2">
    <name type="scientific">Scortum barcoo</name>
    <name type="common">barcoo grunter</name>
    <dbReference type="NCBI Taxonomy" id="214431"/>
    <lineage>
        <taxon>Eukaryota</taxon>
        <taxon>Metazoa</taxon>
        <taxon>Chordata</taxon>
        <taxon>Craniata</taxon>
        <taxon>Vertebrata</taxon>
        <taxon>Euteleostomi</taxon>
        <taxon>Actinopterygii</taxon>
        <taxon>Neopterygii</taxon>
        <taxon>Teleostei</taxon>
        <taxon>Neoteleostei</taxon>
        <taxon>Acanthomorphata</taxon>
        <taxon>Eupercaria</taxon>
        <taxon>Centrarchiformes</taxon>
        <taxon>Terapontoidei</taxon>
        <taxon>Terapontidae</taxon>
        <taxon>Scortum</taxon>
    </lineage>
</organism>